<dbReference type="Gene3D" id="2.130.10.10">
    <property type="entry name" value="YVTN repeat-like/Quinoprotein amine dehydrogenase"/>
    <property type="match status" value="2"/>
</dbReference>
<evidence type="ECO:0000256" key="10">
    <source>
        <dbReference type="ARBA" id="ARBA00023163"/>
    </source>
</evidence>
<dbReference type="SUPFAM" id="SSF46689">
    <property type="entry name" value="Homeodomain-like"/>
    <property type="match status" value="1"/>
</dbReference>
<dbReference type="Pfam" id="PF02518">
    <property type="entry name" value="HATPase_c"/>
    <property type="match status" value="1"/>
</dbReference>
<keyword evidence="3 11" id="KW-0597">Phosphoprotein</keyword>
<dbReference type="SMART" id="SM00342">
    <property type="entry name" value="HTH_ARAC"/>
    <property type="match status" value="1"/>
</dbReference>
<dbReference type="PROSITE" id="PS50110">
    <property type="entry name" value="RESPONSE_REGULATORY"/>
    <property type="match status" value="1"/>
</dbReference>
<dbReference type="InterPro" id="IPR018060">
    <property type="entry name" value="HTH_AraC"/>
</dbReference>
<dbReference type="SMART" id="SM00448">
    <property type="entry name" value="REC"/>
    <property type="match status" value="1"/>
</dbReference>
<dbReference type="InterPro" id="IPR036097">
    <property type="entry name" value="HisK_dim/P_sf"/>
</dbReference>
<dbReference type="PANTHER" id="PTHR43547:SF2">
    <property type="entry name" value="HYBRID SIGNAL TRANSDUCTION HISTIDINE KINASE C"/>
    <property type="match status" value="1"/>
</dbReference>
<comment type="catalytic activity">
    <reaction evidence="1">
        <text>ATP + protein L-histidine = ADP + protein N-phospho-L-histidine.</text>
        <dbReference type="EC" id="2.7.13.3"/>
    </reaction>
</comment>
<evidence type="ECO:0000256" key="5">
    <source>
        <dbReference type="ARBA" id="ARBA00022741"/>
    </source>
</evidence>
<evidence type="ECO:0000256" key="1">
    <source>
        <dbReference type="ARBA" id="ARBA00000085"/>
    </source>
</evidence>
<dbReference type="Pfam" id="PF07495">
    <property type="entry name" value="Y_Y_Y"/>
    <property type="match status" value="1"/>
</dbReference>
<evidence type="ECO:0000259" key="12">
    <source>
        <dbReference type="PROSITE" id="PS01124"/>
    </source>
</evidence>
<accession>A0A3E5B663</accession>
<dbReference type="Pfam" id="PF00072">
    <property type="entry name" value="Response_reg"/>
    <property type="match status" value="1"/>
</dbReference>
<dbReference type="Pfam" id="PF00512">
    <property type="entry name" value="HisKA"/>
    <property type="match status" value="1"/>
</dbReference>
<dbReference type="PROSITE" id="PS01124">
    <property type="entry name" value="HTH_ARAC_FAMILY_2"/>
    <property type="match status" value="1"/>
</dbReference>
<keyword evidence="7" id="KW-0067">ATP-binding</keyword>
<feature type="domain" description="HTH araC/xylS-type" evidence="12">
    <location>
        <begin position="1232"/>
        <end position="1329"/>
    </location>
</feature>
<dbReference type="CDD" id="cd00082">
    <property type="entry name" value="HisKA"/>
    <property type="match status" value="1"/>
</dbReference>
<dbReference type="InterPro" id="IPR013783">
    <property type="entry name" value="Ig-like_fold"/>
</dbReference>
<dbReference type="EMBL" id="QSUL01000012">
    <property type="protein sequence ID" value="RGN33009.1"/>
    <property type="molecule type" value="Genomic_DNA"/>
</dbReference>
<dbReference type="PRINTS" id="PR00344">
    <property type="entry name" value="BCTRLSENSOR"/>
</dbReference>
<name>A0A3E5B663_9BACE</name>
<dbReference type="Gene3D" id="3.30.565.10">
    <property type="entry name" value="Histidine kinase-like ATPase, C-terminal domain"/>
    <property type="match status" value="1"/>
</dbReference>
<feature type="domain" description="Response regulatory" evidence="14">
    <location>
        <begin position="1085"/>
        <end position="1200"/>
    </location>
</feature>
<evidence type="ECO:0000256" key="4">
    <source>
        <dbReference type="ARBA" id="ARBA00022679"/>
    </source>
</evidence>
<dbReference type="InterPro" id="IPR011123">
    <property type="entry name" value="Y_Y_Y"/>
</dbReference>
<keyword evidence="9" id="KW-0805">Transcription regulation</keyword>
<organism evidence="15 16">
    <name type="scientific">Bacteroides oleiciplenus</name>
    <dbReference type="NCBI Taxonomy" id="626931"/>
    <lineage>
        <taxon>Bacteria</taxon>
        <taxon>Pseudomonadati</taxon>
        <taxon>Bacteroidota</taxon>
        <taxon>Bacteroidia</taxon>
        <taxon>Bacteroidales</taxon>
        <taxon>Bacteroidaceae</taxon>
        <taxon>Bacteroides</taxon>
    </lineage>
</organism>
<dbReference type="SUPFAM" id="SSF47384">
    <property type="entry name" value="Homodimeric domain of signal transducing histidine kinase"/>
    <property type="match status" value="1"/>
</dbReference>
<keyword evidence="8" id="KW-0902">Two-component regulatory system</keyword>
<evidence type="ECO:0000259" key="13">
    <source>
        <dbReference type="PROSITE" id="PS50109"/>
    </source>
</evidence>
<dbReference type="PANTHER" id="PTHR43547">
    <property type="entry name" value="TWO-COMPONENT HISTIDINE KINASE"/>
    <property type="match status" value="1"/>
</dbReference>
<dbReference type="InterPro" id="IPR036890">
    <property type="entry name" value="HATPase_C_sf"/>
</dbReference>
<dbReference type="RefSeq" id="WP_117725016.1">
    <property type="nucleotide sequence ID" value="NZ_QSUL01000012.1"/>
</dbReference>
<dbReference type="InterPro" id="IPR011006">
    <property type="entry name" value="CheY-like_superfamily"/>
</dbReference>
<keyword evidence="10" id="KW-0804">Transcription</keyword>
<dbReference type="SUPFAM" id="SSF52172">
    <property type="entry name" value="CheY-like"/>
    <property type="match status" value="1"/>
</dbReference>
<dbReference type="InterPro" id="IPR001789">
    <property type="entry name" value="Sig_transdc_resp-reg_receiver"/>
</dbReference>
<dbReference type="InterPro" id="IPR005467">
    <property type="entry name" value="His_kinase_dom"/>
</dbReference>
<dbReference type="PROSITE" id="PS50109">
    <property type="entry name" value="HIS_KIN"/>
    <property type="match status" value="1"/>
</dbReference>
<dbReference type="Pfam" id="PF07494">
    <property type="entry name" value="Reg_prop"/>
    <property type="match status" value="4"/>
</dbReference>
<evidence type="ECO:0000256" key="8">
    <source>
        <dbReference type="ARBA" id="ARBA00023012"/>
    </source>
</evidence>
<dbReference type="InterPro" id="IPR009057">
    <property type="entry name" value="Homeodomain-like_sf"/>
</dbReference>
<dbReference type="GO" id="GO:0005524">
    <property type="term" value="F:ATP binding"/>
    <property type="evidence" value="ECO:0007669"/>
    <property type="project" value="UniProtKB-KW"/>
</dbReference>
<proteinExistence type="predicted"/>
<dbReference type="Gene3D" id="1.10.287.130">
    <property type="match status" value="1"/>
</dbReference>
<sequence>MHRPVLFLFILLQIWLPCSLAGQKSDYRLFDNISLGTEASVISCFLQDTQGLIWIGSNKGLFSYDGYSSQPHFTFGERNNTRIYCGEVVDSTYLYLGADNGLLIYNYRTDTYEEPETDFPTDIRTLALRDGILWLGTLNGLYTYSPETRQLSAITEGLPHQTIYSIVRASDDNLYIGTYNGCCRYIPATGRFETMELPVTRGRSNQFVNSLLEDTARGCIWIGTEGCLFKYTPADGHTQRIDAFHDNSVKSLALDGNGQLLVGTDNGLYVYQEDEPLLHVVHDSRNLQSLSNNIIWTIFADREHNIWLGTDYGISMARHNSVLRHIPISQITGTGEGNQFYSMLRDTHGTYWFGGTNGLIRFTALMDGEQDVAWYKMGDRKYPLSHNRVRHLYEDREQQLWVATDGSISRYDPAKRQFIHYNIVDSTRRYNANWAYGLFEDRDGQLWIATCLGGIFVVDKEKLMRSSGGLYMAEKTYSIHNGLSGMFINQMIPDREGNVWALLYNSPNSIEKINPRTGEVTHIAAGELKGERTPNFILCAEDGYIWIGFPGGVMRVTPENDSIRMLPFDAYNHYEVLSMAEADGRIWISTTDGFWVADQQTLEVRRLNITDKRFTSMFFDKTSGELYLGTADGFAISSPEALLAEHSEQPLLLTALYVNNQLYQLGIRYSQRINLDYDQNNLAFELSDLPYSLEEKSKLLYRLEGVDREWNLLKPNTNRITYNNLDYGDYRLIVSKLDAYGKPSEKTYALNIHIIPPWYYTPWAKAVYVLLCLVLILWTINFFRVKNRLKLERLEKEKILEQSQAKMEFFTNLSHDLKTPLSMIIAPISRMLPAIKNQQERKQLEQVQRNAMKLNSLIHQGLDFNRVDSGKNALLILSQIELVSFARGLLALYAEEKTKEKLLTFDFHADREKIYIQMDAIKLESILDNLLSNAVKYTPEGGSVTLRLEIPGDGKEVRISVSDTGIGILRQDQPYIFQRFFQSSQTAGKKEGTGIGLYLVKTYTELHGGSVLLTSEENRGTTIILNLPVVSLEQMSADTVPEPIASEKELALSGAETVTSGVEPVTFRAESAVSDTDTASSEAPLILIVDDTPEITEFIYQMLHANYRCRIAENGKIGVELAMELSPDLIIADVMMPVMDGLEMVRRLKKHIPTSTIPIILLTAKSDKETELESIQLNIEAFVPKPFEPDILLSRVQQLLAAREMHEAKARIEALSAPKEIEAVSYDEKFLANIIHLIEEHISDSELNVNALCEWTSTNNKQMYRKIKQLTGMTPVEYIKSIRIKKAAMLLKQQKFTVAEVMYMVGFSNHSYFSKCFQAEFGVTPKQYI</sequence>
<dbReference type="Gene3D" id="1.10.10.60">
    <property type="entry name" value="Homeodomain-like"/>
    <property type="match status" value="2"/>
</dbReference>
<evidence type="ECO:0000256" key="11">
    <source>
        <dbReference type="PROSITE-ProRule" id="PRU00169"/>
    </source>
</evidence>
<evidence type="ECO:0000256" key="6">
    <source>
        <dbReference type="ARBA" id="ARBA00022777"/>
    </source>
</evidence>
<dbReference type="InterPro" id="IPR011110">
    <property type="entry name" value="Reg_prop"/>
</dbReference>
<dbReference type="FunFam" id="3.30.565.10:FF:000037">
    <property type="entry name" value="Hybrid sensor histidine kinase/response regulator"/>
    <property type="match status" value="1"/>
</dbReference>
<dbReference type="SUPFAM" id="SSF55874">
    <property type="entry name" value="ATPase domain of HSP90 chaperone/DNA topoisomerase II/histidine kinase"/>
    <property type="match status" value="1"/>
</dbReference>
<evidence type="ECO:0000256" key="3">
    <source>
        <dbReference type="ARBA" id="ARBA00022553"/>
    </source>
</evidence>
<evidence type="ECO:0000313" key="16">
    <source>
        <dbReference type="Proteomes" id="UP000260983"/>
    </source>
</evidence>
<dbReference type="EC" id="2.7.13.3" evidence="2"/>
<dbReference type="Pfam" id="PF12833">
    <property type="entry name" value="HTH_18"/>
    <property type="match status" value="1"/>
</dbReference>
<protein>
    <recommendedName>
        <fullName evidence="2">histidine kinase</fullName>
        <ecNumber evidence="2">2.7.13.3</ecNumber>
    </recommendedName>
</protein>
<evidence type="ECO:0000256" key="9">
    <source>
        <dbReference type="ARBA" id="ARBA00023015"/>
    </source>
</evidence>
<dbReference type="SUPFAM" id="SSF63829">
    <property type="entry name" value="Calcium-dependent phosphotriesterase"/>
    <property type="match status" value="2"/>
</dbReference>
<keyword evidence="6 15" id="KW-0418">Kinase</keyword>
<dbReference type="Gene3D" id="2.60.40.10">
    <property type="entry name" value="Immunoglobulins"/>
    <property type="match status" value="1"/>
</dbReference>
<keyword evidence="5" id="KW-0547">Nucleotide-binding</keyword>
<feature type="modified residue" description="4-aspartylphosphate" evidence="11">
    <location>
        <position position="1133"/>
    </location>
</feature>
<feature type="domain" description="Histidine kinase" evidence="13">
    <location>
        <begin position="812"/>
        <end position="1031"/>
    </location>
</feature>
<dbReference type="SMART" id="SM00388">
    <property type="entry name" value="HisKA"/>
    <property type="match status" value="1"/>
</dbReference>
<dbReference type="InterPro" id="IPR004358">
    <property type="entry name" value="Sig_transdc_His_kin-like_C"/>
</dbReference>
<reference evidence="15 16" key="1">
    <citation type="submission" date="2018-08" db="EMBL/GenBank/DDBJ databases">
        <title>A genome reference for cultivated species of the human gut microbiota.</title>
        <authorList>
            <person name="Zou Y."/>
            <person name="Xue W."/>
            <person name="Luo G."/>
        </authorList>
    </citation>
    <scope>NUCLEOTIDE SEQUENCE [LARGE SCALE GENOMIC DNA]</scope>
    <source>
        <strain evidence="15 16">OM05-15BH</strain>
    </source>
</reference>
<dbReference type="GO" id="GO:0000155">
    <property type="term" value="F:phosphorelay sensor kinase activity"/>
    <property type="evidence" value="ECO:0007669"/>
    <property type="project" value="InterPro"/>
</dbReference>
<evidence type="ECO:0000259" key="14">
    <source>
        <dbReference type="PROSITE" id="PS50110"/>
    </source>
</evidence>
<dbReference type="GO" id="GO:0003700">
    <property type="term" value="F:DNA-binding transcription factor activity"/>
    <property type="evidence" value="ECO:0007669"/>
    <property type="project" value="InterPro"/>
</dbReference>
<dbReference type="InterPro" id="IPR015943">
    <property type="entry name" value="WD40/YVTN_repeat-like_dom_sf"/>
</dbReference>
<dbReference type="InterPro" id="IPR003661">
    <property type="entry name" value="HisK_dim/P_dom"/>
</dbReference>
<evidence type="ECO:0000256" key="2">
    <source>
        <dbReference type="ARBA" id="ARBA00012438"/>
    </source>
</evidence>
<evidence type="ECO:0000256" key="7">
    <source>
        <dbReference type="ARBA" id="ARBA00022840"/>
    </source>
</evidence>
<dbReference type="GO" id="GO:0043565">
    <property type="term" value="F:sequence-specific DNA binding"/>
    <property type="evidence" value="ECO:0007669"/>
    <property type="project" value="InterPro"/>
</dbReference>
<dbReference type="Proteomes" id="UP000260983">
    <property type="component" value="Unassembled WGS sequence"/>
</dbReference>
<dbReference type="InterPro" id="IPR003594">
    <property type="entry name" value="HATPase_dom"/>
</dbReference>
<gene>
    <name evidence="15" type="ORF">DXB65_17465</name>
</gene>
<evidence type="ECO:0000313" key="15">
    <source>
        <dbReference type="EMBL" id="RGN33009.1"/>
    </source>
</evidence>
<dbReference type="Gene3D" id="3.40.50.2300">
    <property type="match status" value="1"/>
</dbReference>
<comment type="caution">
    <text evidence="15">The sequence shown here is derived from an EMBL/GenBank/DDBJ whole genome shotgun (WGS) entry which is preliminary data.</text>
</comment>
<keyword evidence="4" id="KW-0808">Transferase</keyword>
<dbReference type="SMART" id="SM00387">
    <property type="entry name" value="HATPase_c"/>
    <property type="match status" value="1"/>
</dbReference>